<comment type="subunit">
    <text evidence="4 5">Component of the eukaryotic translation initiation factor 3 (eIF-3) complex.</text>
</comment>
<reference evidence="8 9" key="1">
    <citation type="journal article" date="2012" name="Nucleic Acids Res.">
        <title>Sequencing of the smallest Apicomplexan genome from the human pathogen Babesia microti.</title>
        <authorList>
            <person name="Cornillot E."/>
            <person name="Hadj-Kaddour K."/>
            <person name="Dassouli A."/>
            <person name="Noel B."/>
            <person name="Ranwez V."/>
            <person name="Vacherie B."/>
            <person name="Augagneur Y."/>
            <person name="Bres V."/>
            <person name="Duclos A."/>
            <person name="Randazzo S."/>
            <person name="Carcy B."/>
            <person name="Debierre-Grockiego F."/>
            <person name="Delbecq S."/>
            <person name="Moubri-Menage K."/>
            <person name="Shams-Eldin H."/>
            <person name="Usmani-Brown S."/>
            <person name="Bringaud F."/>
            <person name="Wincker P."/>
            <person name="Vivares C.P."/>
            <person name="Schwarz R.T."/>
            <person name="Schetters T.P."/>
            <person name="Krause P.J."/>
            <person name="Gorenflot A."/>
            <person name="Berry V."/>
            <person name="Barbe V."/>
            <person name="Ben Mamoun C."/>
        </authorList>
    </citation>
    <scope>NUCLEOTIDE SEQUENCE [LARGE SCALE GENOMIC DNA]</scope>
    <source>
        <strain evidence="8 9">RI</strain>
    </source>
</reference>
<reference evidence="8 9" key="2">
    <citation type="journal article" date="2013" name="PLoS ONE">
        <title>Whole genome mapping and re-organization of the nuclear and mitochondrial genomes of Babesia microti isolates.</title>
        <authorList>
            <person name="Cornillot E."/>
            <person name="Dassouli A."/>
            <person name="Garg A."/>
            <person name="Pachikara N."/>
            <person name="Randazzo S."/>
            <person name="Depoix D."/>
            <person name="Carcy B."/>
            <person name="Delbecq S."/>
            <person name="Frutos R."/>
            <person name="Silva J.C."/>
            <person name="Sutton R."/>
            <person name="Krause P.J."/>
            <person name="Mamoun C.B."/>
        </authorList>
    </citation>
    <scope>NUCLEOTIDE SEQUENCE [LARGE SCALE GENOMIC DNA]</scope>
    <source>
        <strain evidence="8 9">RI</strain>
    </source>
</reference>
<keyword evidence="3 4" id="KW-0648">Protein biosynthesis</keyword>
<dbReference type="GO" id="GO:0003743">
    <property type="term" value="F:translation initiation factor activity"/>
    <property type="evidence" value="ECO:0007669"/>
    <property type="project" value="UniProtKB-UniRule"/>
</dbReference>
<dbReference type="Pfam" id="PF01399">
    <property type="entry name" value="PCI"/>
    <property type="match status" value="1"/>
</dbReference>
<feature type="region of interest" description="Disordered" evidence="6">
    <location>
        <begin position="473"/>
        <end position="524"/>
    </location>
</feature>
<evidence type="ECO:0000259" key="7">
    <source>
        <dbReference type="PROSITE" id="PS50250"/>
    </source>
</evidence>
<accession>I7J965</accession>
<sequence>MILDDDIKPTFTQHEITALLSPFLDPRMVQAIMNWMDGNIDKSNTTKSMKEPVDMHIKTQKLDDAEFKEKESQLLSCVEPFKKALNLYREDQLHKISANAEKVSIAGLILWLNSSYPEQSDITFPFDVDKRLLSLAQLYYKQGDYSRCRKWLVYYINNVAHYINEGSSVKNKMPCYWGILACLILGYIVPLSVESLDAPQTVIVDEADPIALEAETPKAAIICILKINETFTNDESFGEKKENVLKRAWLIHWSLFFVFKYYLSLVHLKDKGSNIQDWPQLQEWLLDERNIAVVLFSAPHLLRYYAVYALLNWNRKDHFRIICNAIAQAKTKYNDTFTLLLGALSVEFDFEEAQKQISEIKQSCESDYLLHMLKDSIEENARYMIFETYCRIHKSINLNMIAQKLNMSTAKAERWIVNLIRHAKLEAKIDSEKNRVEISTTPPSFYQQIIEKTQNLALRSNMILQHLYQPTERSSVTNTNTGNNDYGDGDLQFEKDVGHKKSQSSRLGGFIPERKPRKLVETRS</sequence>
<dbReference type="RefSeq" id="XP_012650141.1">
    <property type="nucleotide sequence ID" value="XM_012794687.1"/>
</dbReference>
<comment type="function">
    <text evidence="4">Component of the eukaryotic translation initiation factor 3 (eIF-3) complex, which is involved in protein synthesis of a specialized repertoire of mRNAs and, together with other initiation factors, stimulates binding of mRNA and methionyl-tRNAi to the 40S ribosome. The eIF-3 complex specifically targets and initiates translation of a subset of mRNAs involved in cell proliferation.</text>
</comment>
<protein>
    <recommendedName>
        <fullName evidence="4 5">Eukaryotic translation initiation factor 3 subunit E</fullName>
        <shortName evidence="4">eIF3e</shortName>
    </recommendedName>
    <alternativeName>
        <fullName evidence="4">Eukaryotic translation initiation factor 3 subunit 6</fullName>
    </alternativeName>
</protein>
<evidence type="ECO:0000256" key="2">
    <source>
        <dbReference type="ARBA" id="ARBA00022540"/>
    </source>
</evidence>
<dbReference type="PANTHER" id="PTHR10317">
    <property type="entry name" value="EUKARYOTIC TRANSLATION INITIATION FACTOR 3 SUBUNIT E"/>
    <property type="match status" value="1"/>
</dbReference>
<evidence type="ECO:0000256" key="3">
    <source>
        <dbReference type="ARBA" id="ARBA00022917"/>
    </source>
</evidence>
<dbReference type="AlphaFoldDB" id="I7J965"/>
<evidence type="ECO:0000313" key="9">
    <source>
        <dbReference type="Proteomes" id="UP000002899"/>
    </source>
</evidence>
<dbReference type="GO" id="GO:0001732">
    <property type="term" value="P:formation of cytoplasmic translation initiation complex"/>
    <property type="evidence" value="ECO:0007669"/>
    <property type="project" value="UniProtKB-UniRule"/>
</dbReference>
<proteinExistence type="inferred from homology"/>
<keyword evidence="1 4" id="KW-0963">Cytoplasm</keyword>
<dbReference type="GeneID" id="24426185"/>
<dbReference type="GO" id="GO:0071540">
    <property type="term" value="C:eukaryotic translation initiation factor 3 complex, eIF3e"/>
    <property type="evidence" value="ECO:0007669"/>
    <property type="project" value="UniProtKB-UniRule"/>
</dbReference>
<gene>
    <name evidence="8" type="ORF">BmR1_04g07725</name>
</gene>
<dbReference type="PIRSF" id="PIRSF016255">
    <property type="entry name" value="eIF3e_su6"/>
    <property type="match status" value="1"/>
</dbReference>
<evidence type="ECO:0000256" key="4">
    <source>
        <dbReference type="HAMAP-Rule" id="MF_03004"/>
    </source>
</evidence>
<feature type="compositionally biased region" description="Low complexity" evidence="6">
    <location>
        <begin position="477"/>
        <end position="490"/>
    </location>
</feature>
<evidence type="ECO:0000256" key="6">
    <source>
        <dbReference type="SAM" id="MobiDB-lite"/>
    </source>
</evidence>
<dbReference type="EMBL" id="LN871599">
    <property type="protein sequence ID" value="CCF75733.1"/>
    <property type="molecule type" value="Genomic_DNA"/>
</dbReference>
<dbReference type="SUPFAM" id="SSF46785">
    <property type="entry name" value="Winged helix' DNA-binding domain"/>
    <property type="match status" value="1"/>
</dbReference>
<organism evidence="8 9">
    <name type="scientific">Babesia microti (strain RI)</name>
    <dbReference type="NCBI Taxonomy" id="1133968"/>
    <lineage>
        <taxon>Eukaryota</taxon>
        <taxon>Sar</taxon>
        <taxon>Alveolata</taxon>
        <taxon>Apicomplexa</taxon>
        <taxon>Aconoidasida</taxon>
        <taxon>Piroplasmida</taxon>
        <taxon>Babesiidae</taxon>
        <taxon>Babesia</taxon>
    </lineage>
</organism>
<keyword evidence="9" id="KW-1185">Reference proteome</keyword>
<evidence type="ECO:0000313" key="8">
    <source>
        <dbReference type="EMBL" id="CCF75733.1"/>
    </source>
</evidence>
<evidence type="ECO:0000256" key="1">
    <source>
        <dbReference type="ARBA" id="ARBA00022490"/>
    </source>
</evidence>
<dbReference type="GO" id="GO:0016282">
    <property type="term" value="C:eukaryotic 43S preinitiation complex"/>
    <property type="evidence" value="ECO:0007669"/>
    <property type="project" value="UniProtKB-UniRule"/>
</dbReference>
<dbReference type="OrthoDB" id="417252at2759"/>
<dbReference type="HAMAP" id="MF_03004">
    <property type="entry name" value="eIF3e"/>
    <property type="match status" value="1"/>
</dbReference>
<evidence type="ECO:0000256" key="5">
    <source>
        <dbReference type="PIRNR" id="PIRNR016255"/>
    </source>
</evidence>
<dbReference type="InterPro" id="IPR000717">
    <property type="entry name" value="PCI_dom"/>
</dbReference>
<dbReference type="Proteomes" id="UP000002899">
    <property type="component" value="Chromosome IV"/>
</dbReference>
<feature type="compositionally biased region" description="Basic and acidic residues" evidence="6">
    <location>
        <begin position="512"/>
        <end position="524"/>
    </location>
</feature>
<name>I7J965_BABMR</name>
<reference evidence="8 9" key="3">
    <citation type="journal article" date="2016" name="Sci. Rep.">
        <title>Genome-wide diversity and gene expression profiling of Babesia microti isolates identify polymorphic genes that mediate host-pathogen interactions.</title>
        <authorList>
            <person name="Silva J.C."/>
            <person name="Cornillot E."/>
            <person name="McCracken C."/>
            <person name="Usmani-Brown S."/>
            <person name="Dwivedi A."/>
            <person name="Ifeonu O.O."/>
            <person name="Crabtree J."/>
            <person name="Gotia H.T."/>
            <person name="Virji A.Z."/>
            <person name="Reynes C."/>
            <person name="Colinge J."/>
            <person name="Kumar V."/>
            <person name="Lawres L."/>
            <person name="Pazzi J.E."/>
            <person name="Pablo J.V."/>
            <person name="Hung C."/>
            <person name="Brancato J."/>
            <person name="Kumari P."/>
            <person name="Orvis J."/>
            <person name="Tretina K."/>
            <person name="Chibucos M."/>
            <person name="Ott S."/>
            <person name="Sadzewicz L."/>
            <person name="Sengamalay N."/>
            <person name="Shetty A.C."/>
            <person name="Su Q."/>
            <person name="Tallon L."/>
            <person name="Fraser C.M."/>
            <person name="Frutos R."/>
            <person name="Molina D.M."/>
            <person name="Krause P.J."/>
            <person name="Ben Mamoun C."/>
        </authorList>
    </citation>
    <scope>NUCLEOTIDE SEQUENCE [LARGE SCALE GENOMIC DNA]</scope>
    <source>
        <strain evidence="8 9">RI</strain>
    </source>
</reference>
<dbReference type="PROSITE" id="PS50250">
    <property type="entry name" value="PCI"/>
    <property type="match status" value="1"/>
</dbReference>
<dbReference type="GO" id="GO:0033290">
    <property type="term" value="C:eukaryotic 48S preinitiation complex"/>
    <property type="evidence" value="ECO:0007669"/>
    <property type="project" value="UniProtKB-UniRule"/>
</dbReference>
<dbReference type="InterPro" id="IPR036390">
    <property type="entry name" value="WH_DNA-bd_sf"/>
</dbReference>
<comment type="similarity">
    <text evidence="4 5">Belongs to the eIF-3 subunit E family.</text>
</comment>
<dbReference type="VEuPathDB" id="PiroplasmaDB:BmR1_04g07725"/>
<dbReference type="KEGG" id="bmic:BmR1_04g07725"/>
<dbReference type="Pfam" id="PF21357">
    <property type="entry name" value="EIF3E_C"/>
    <property type="match status" value="1"/>
</dbReference>
<feature type="domain" description="PCI" evidence="7">
    <location>
        <begin position="274"/>
        <end position="443"/>
    </location>
</feature>
<dbReference type="InterPro" id="IPR016650">
    <property type="entry name" value="eIF3e"/>
</dbReference>
<comment type="subcellular location">
    <subcellularLocation>
        <location evidence="4 5">Cytoplasm</location>
    </subcellularLocation>
</comment>
<keyword evidence="2 4" id="KW-0396">Initiation factor</keyword>
<dbReference type="SMART" id="SM00088">
    <property type="entry name" value="PINT"/>
    <property type="match status" value="1"/>
</dbReference>